<dbReference type="PROSITE" id="PS50042">
    <property type="entry name" value="CNMP_BINDING_3"/>
    <property type="match status" value="1"/>
</dbReference>
<dbReference type="AlphaFoldDB" id="A0A9Q3UL36"/>
<dbReference type="PROSITE" id="PS51371">
    <property type="entry name" value="CBS"/>
    <property type="match status" value="1"/>
</dbReference>
<dbReference type="InterPro" id="IPR014710">
    <property type="entry name" value="RmlC-like_jellyroll"/>
</dbReference>
<proteinExistence type="predicted"/>
<dbReference type="GO" id="GO:0015095">
    <property type="term" value="F:magnesium ion transmembrane transporter activity"/>
    <property type="evidence" value="ECO:0007669"/>
    <property type="project" value="InterPro"/>
</dbReference>
<comment type="caution">
    <text evidence="4">The sequence shown here is derived from an EMBL/GenBank/DDBJ whole genome shotgun (WGS) entry which is preliminary data.</text>
</comment>
<dbReference type="PANTHER" id="PTHR43773">
    <property type="entry name" value="MAGNESIUM TRANSPORTER MGTE"/>
    <property type="match status" value="1"/>
</dbReference>
<dbReference type="Pfam" id="PF03445">
    <property type="entry name" value="DUF294"/>
    <property type="match status" value="1"/>
</dbReference>
<evidence type="ECO:0000259" key="2">
    <source>
        <dbReference type="PROSITE" id="PS50042"/>
    </source>
</evidence>
<feature type="domain" description="CBS" evidence="3">
    <location>
        <begin position="217"/>
        <end position="272"/>
    </location>
</feature>
<dbReference type="InterPro" id="IPR018490">
    <property type="entry name" value="cNMP-bd_dom_sf"/>
</dbReference>
<dbReference type="CDD" id="cd00038">
    <property type="entry name" value="CAP_ED"/>
    <property type="match status" value="1"/>
</dbReference>
<evidence type="ECO:0000313" key="5">
    <source>
        <dbReference type="Proteomes" id="UP001108027"/>
    </source>
</evidence>
<dbReference type="SUPFAM" id="SSF54631">
    <property type="entry name" value="CBS-domain pair"/>
    <property type="match status" value="1"/>
</dbReference>
<dbReference type="Pfam" id="PF00571">
    <property type="entry name" value="CBS"/>
    <property type="match status" value="2"/>
</dbReference>
<organism evidence="4 5">
    <name type="scientific">Alloalcanivorax marinus</name>
    <dbReference type="NCBI Taxonomy" id="1177169"/>
    <lineage>
        <taxon>Bacteria</taxon>
        <taxon>Pseudomonadati</taxon>
        <taxon>Pseudomonadota</taxon>
        <taxon>Gammaproteobacteria</taxon>
        <taxon>Oceanospirillales</taxon>
        <taxon>Alcanivoracaceae</taxon>
        <taxon>Alloalcanivorax</taxon>
    </lineage>
</organism>
<protein>
    <submittedName>
        <fullName evidence="4">DUF294 nucleotidyltransferase-like domain-containing protein</fullName>
    </submittedName>
</protein>
<sequence length="608" mass="67577">MIDVDFEQLPFSLLEDDHRERLKAAMEMAFFEAGQVLLEARRPADYVYVVHKGAVLELDPTLPADAGRLGVYTAGDVFGALSVLNGRSRYRFVTEEETLCYLIPAALFKTLCDEQPAFADYFRQRLASKNRLLAERREGGVTMAGFMLAKVHQCMRQPLVLPSGGTVQQAVAALNERQADSLLVERDGHVGVITKTDLLRGLVDEGLTPASPALSLATFRLVKVPPDEYLFAALVSMTRHEVERVVVMEGRKPVGVVELTDVLSFFSSRSYVVGLEVERADNLQALSLASARLPELVRALMAQGVKMRFAMDLLAALNGRIISKAFQFVVPEAHQEHGCLLVLGSEGRGEQILKTDQDNALILDDAAHWPERDEHMRRFTETLLTLGYPRCPGNIMVSNPEWVGSLSDWREKVSRWAGQGDDAAMMNLAILIDAHPVAGRAELVESLRETLFQRCSGDQILLSRFARPSLKFATPLNWFGALKKPDQGIDIKKGGLFPVVHGVRAMSLEHRVRDTGTLARLNRLVDAGQMDAGFAEELGEAMALFAELRLRQQLARLEGEGGQDPAGLPGNQLLVDRLSALERDLLRESLQVVNEFKKRLSRRFHLEY</sequence>
<dbReference type="Gene3D" id="2.60.120.10">
    <property type="entry name" value="Jelly Rolls"/>
    <property type="match status" value="1"/>
</dbReference>
<feature type="domain" description="Cyclic nucleotide-binding" evidence="2">
    <location>
        <begin position="10"/>
        <end position="111"/>
    </location>
</feature>
<dbReference type="InterPro" id="IPR000595">
    <property type="entry name" value="cNMP-bd_dom"/>
</dbReference>
<dbReference type="PANTHER" id="PTHR43773:SF1">
    <property type="entry name" value="MAGNESIUM TRANSPORTER MGTE"/>
    <property type="match status" value="1"/>
</dbReference>
<dbReference type="SMART" id="SM00100">
    <property type="entry name" value="cNMP"/>
    <property type="match status" value="1"/>
</dbReference>
<name>A0A9Q3UL36_9GAMM</name>
<keyword evidence="1" id="KW-0129">CBS domain</keyword>
<dbReference type="InterPro" id="IPR000644">
    <property type="entry name" value="CBS_dom"/>
</dbReference>
<dbReference type="EMBL" id="JAJGNA010000001">
    <property type="protein sequence ID" value="MCC4307003.1"/>
    <property type="molecule type" value="Genomic_DNA"/>
</dbReference>
<dbReference type="GO" id="GO:0016020">
    <property type="term" value="C:membrane"/>
    <property type="evidence" value="ECO:0007669"/>
    <property type="project" value="InterPro"/>
</dbReference>
<dbReference type="GO" id="GO:0008773">
    <property type="term" value="F:[protein-PII] uridylyltransferase activity"/>
    <property type="evidence" value="ECO:0007669"/>
    <property type="project" value="InterPro"/>
</dbReference>
<evidence type="ECO:0000256" key="1">
    <source>
        <dbReference type="PROSITE-ProRule" id="PRU00703"/>
    </source>
</evidence>
<dbReference type="SUPFAM" id="SSF51206">
    <property type="entry name" value="cAMP-binding domain-like"/>
    <property type="match status" value="1"/>
</dbReference>
<accession>A0A9Q3UL36</accession>
<keyword evidence="5" id="KW-1185">Reference proteome</keyword>
<dbReference type="Gene3D" id="3.10.580.10">
    <property type="entry name" value="CBS-domain"/>
    <property type="match status" value="1"/>
</dbReference>
<gene>
    <name evidence="4" type="ORF">LL252_00340</name>
</gene>
<evidence type="ECO:0000313" key="4">
    <source>
        <dbReference type="EMBL" id="MCC4307003.1"/>
    </source>
</evidence>
<evidence type="ECO:0000259" key="3">
    <source>
        <dbReference type="PROSITE" id="PS51371"/>
    </source>
</evidence>
<dbReference type="CDD" id="cd05401">
    <property type="entry name" value="NT_GlnE_GlnD_like"/>
    <property type="match status" value="1"/>
</dbReference>
<dbReference type="SMART" id="SM00116">
    <property type="entry name" value="CBS"/>
    <property type="match status" value="2"/>
</dbReference>
<dbReference type="InterPro" id="IPR006669">
    <property type="entry name" value="MgtE_transporter"/>
</dbReference>
<dbReference type="InterPro" id="IPR005105">
    <property type="entry name" value="GlnD_Uridyltrans_N"/>
</dbReference>
<dbReference type="Proteomes" id="UP001108027">
    <property type="component" value="Unassembled WGS sequence"/>
</dbReference>
<dbReference type="Pfam" id="PF10335">
    <property type="entry name" value="DUF294_C"/>
    <property type="match status" value="1"/>
</dbReference>
<dbReference type="Pfam" id="PF00027">
    <property type="entry name" value="cNMP_binding"/>
    <property type="match status" value="1"/>
</dbReference>
<dbReference type="RefSeq" id="WP_228232108.1">
    <property type="nucleotide sequence ID" value="NZ_ARXL01000041.1"/>
</dbReference>
<dbReference type="InterPro" id="IPR018821">
    <property type="entry name" value="DUF294_put_nucleoTrafse_sb-bd"/>
</dbReference>
<reference evidence="4" key="1">
    <citation type="submission" date="2021-10" db="EMBL/GenBank/DDBJ databases">
        <title>The diversity and Nitrogen Metabolism of Culturable Nitrate-Utilizing Bacteria Within the Oxygen Minimum Zone of the Changjiang (Yangtze River)Estuary.</title>
        <authorList>
            <person name="Zhang D."/>
            <person name="Zheng J."/>
            <person name="Liu S."/>
            <person name="He W."/>
        </authorList>
    </citation>
    <scope>NUCLEOTIDE SEQUENCE</scope>
    <source>
        <strain evidence="4">FXH-223</strain>
    </source>
</reference>
<dbReference type="InterPro" id="IPR046342">
    <property type="entry name" value="CBS_dom_sf"/>
</dbReference>